<proteinExistence type="predicted"/>
<reference evidence="1 2" key="1">
    <citation type="journal article" date="2021" name="Genome Biol. Evol.">
        <title>Complete Genome Sequencing of a Novel Gloeobacter Species from a Waterfall Cave in Mexico.</title>
        <authorList>
            <person name="Saw J.H."/>
            <person name="Cardona T."/>
            <person name="Montejano G."/>
        </authorList>
    </citation>
    <scope>NUCLEOTIDE SEQUENCE [LARGE SCALE GENOMIC DNA]</scope>
    <source>
        <strain evidence="1">MG652769</strain>
    </source>
</reference>
<gene>
    <name evidence="1" type="ORF">ISF26_21110</name>
</gene>
<organism evidence="1 2">
    <name type="scientific">Gloeobacter morelensis MG652769</name>
    <dbReference type="NCBI Taxonomy" id="2781736"/>
    <lineage>
        <taxon>Bacteria</taxon>
        <taxon>Bacillati</taxon>
        <taxon>Cyanobacteriota</taxon>
        <taxon>Cyanophyceae</taxon>
        <taxon>Gloeobacterales</taxon>
        <taxon>Gloeobacteraceae</taxon>
        <taxon>Gloeobacter</taxon>
        <taxon>Gloeobacter morelensis</taxon>
    </lineage>
</organism>
<dbReference type="InterPro" id="IPR021336">
    <property type="entry name" value="DUF2949"/>
</dbReference>
<dbReference type="Pfam" id="PF11165">
    <property type="entry name" value="DUF2949"/>
    <property type="match status" value="1"/>
</dbReference>
<accession>A0ABY3PKU1</accession>
<dbReference type="EMBL" id="CP063845">
    <property type="protein sequence ID" value="UFP94227.1"/>
    <property type="molecule type" value="Genomic_DNA"/>
</dbReference>
<dbReference type="SUPFAM" id="SSF160246">
    <property type="entry name" value="EspE N-terminal domain-like"/>
    <property type="match status" value="1"/>
</dbReference>
<dbReference type="RefSeq" id="WP_230841282.1">
    <property type="nucleotide sequence ID" value="NZ_CP063845.1"/>
</dbReference>
<dbReference type="Proteomes" id="UP001054846">
    <property type="component" value="Chromosome"/>
</dbReference>
<sequence length="66" mass="7474">MGLVGSEQKELERYLLNNGIVNRRELELAKKVQRAQQGPLPILLWQLSFITLVQLGALLDWSGQLS</sequence>
<protein>
    <submittedName>
        <fullName evidence="1">DUF2949 domain-containing protein</fullName>
    </submittedName>
</protein>
<name>A0ABY3PKU1_9CYAN</name>
<dbReference type="InterPro" id="IPR037257">
    <property type="entry name" value="T2SS_E_N_sf"/>
</dbReference>
<evidence type="ECO:0000313" key="2">
    <source>
        <dbReference type="Proteomes" id="UP001054846"/>
    </source>
</evidence>
<evidence type="ECO:0000313" key="1">
    <source>
        <dbReference type="EMBL" id="UFP94227.1"/>
    </source>
</evidence>
<keyword evidence="2" id="KW-1185">Reference proteome</keyword>